<dbReference type="InterPro" id="IPR008255">
    <property type="entry name" value="Pyr_nucl-diS_OxRdtase_2_AS"/>
</dbReference>
<dbReference type="SUPFAM" id="SSF51905">
    <property type="entry name" value="FAD/NAD(P)-binding domain"/>
    <property type="match status" value="1"/>
</dbReference>
<evidence type="ECO:0000256" key="4">
    <source>
        <dbReference type="ARBA" id="ARBA00023157"/>
    </source>
</evidence>
<dbReference type="PROSITE" id="PS00573">
    <property type="entry name" value="PYRIDINE_REDOX_2"/>
    <property type="match status" value="1"/>
</dbReference>
<sequence length="295" mass="31209">MFDIAVLGGGPAGLTAGLYAARAGYRTILIERGFAGGQASTTDKLENYPGFPGGVGGPELMMAFEQQAQAFGLEEKYGEVTAVDFARRVVAVDGEEISARAFILALGAKRRELGIPGETENIGRGVSYCATCDGAFYRGKRVAVIGGGDTAIEDALYLARFAQVTLIHRRTELRARGAAVQRAKENPAIDWMLGRNVQSIHREGGALRLDFKEGESLGVDGVFVAVGTVPQTEFLRGALEMDAAGYILAGEDTSTSVPGVFCAGDCRKKPLRQVITAASDGAVAAYMAGRYLEEN</sequence>
<dbReference type="Proteomes" id="UP000824072">
    <property type="component" value="Unassembled WGS sequence"/>
</dbReference>
<evidence type="ECO:0000313" key="7">
    <source>
        <dbReference type="EMBL" id="HIU34270.1"/>
    </source>
</evidence>
<dbReference type="EMBL" id="DVMU01000156">
    <property type="protein sequence ID" value="HIU34270.1"/>
    <property type="molecule type" value="Genomic_DNA"/>
</dbReference>
<evidence type="ECO:0000256" key="5">
    <source>
        <dbReference type="ARBA" id="ARBA00023284"/>
    </source>
</evidence>
<feature type="domain" description="FAD/NAD(P)-binding" evidence="6">
    <location>
        <begin position="2"/>
        <end position="281"/>
    </location>
</feature>
<dbReference type="PRINTS" id="PR00469">
    <property type="entry name" value="PNDRDTASEII"/>
</dbReference>
<dbReference type="PANTHER" id="PTHR48105">
    <property type="entry name" value="THIOREDOXIN REDUCTASE 1-RELATED-RELATED"/>
    <property type="match status" value="1"/>
</dbReference>
<name>A0A9D1LCC1_9FIRM</name>
<keyword evidence="3" id="KW-0560">Oxidoreductase</keyword>
<evidence type="ECO:0000256" key="3">
    <source>
        <dbReference type="ARBA" id="ARBA00023002"/>
    </source>
</evidence>
<dbReference type="GO" id="GO:0016668">
    <property type="term" value="F:oxidoreductase activity, acting on a sulfur group of donors, NAD(P) as acceptor"/>
    <property type="evidence" value="ECO:0007669"/>
    <property type="project" value="UniProtKB-ARBA"/>
</dbReference>
<gene>
    <name evidence="7" type="ORF">IAB02_06885</name>
</gene>
<dbReference type="Gene3D" id="3.50.50.60">
    <property type="entry name" value="FAD/NAD(P)-binding domain"/>
    <property type="match status" value="2"/>
</dbReference>
<evidence type="ECO:0000313" key="8">
    <source>
        <dbReference type="Proteomes" id="UP000824072"/>
    </source>
</evidence>
<accession>A0A9D1LCC1</accession>
<comment type="caution">
    <text evidence="7">The sequence shown here is derived from an EMBL/GenBank/DDBJ whole genome shotgun (WGS) entry which is preliminary data.</text>
</comment>
<organism evidence="7 8">
    <name type="scientific">Candidatus Pullichristensenella excrementigallinarum</name>
    <dbReference type="NCBI Taxonomy" id="2840907"/>
    <lineage>
        <taxon>Bacteria</taxon>
        <taxon>Bacillati</taxon>
        <taxon>Bacillota</taxon>
        <taxon>Clostridia</taxon>
        <taxon>Candidatus Pullichristensenella</taxon>
    </lineage>
</organism>
<reference evidence="7" key="2">
    <citation type="journal article" date="2021" name="PeerJ">
        <title>Extensive microbial diversity within the chicken gut microbiome revealed by metagenomics and culture.</title>
        <authorList>
            <person name="Gilroy R."/>
            <person name="Ravi A."/>
            <person name="Getino M."/>
            <person name="Pursley I."/>
            <person name="Horton D.L."/>
            <person name="Alikhan N.F."/>
            <person name="Baker D."/>
            <person name="Gharbi K."/>
            <person name="Hall N."/>
            <person name="Watson M."/>
            <person name="Adriaenssens E.M."/>
            <person name="Foster-Nyarko E."/>
            <person name="Jarju S."/>
            <person name="Secka A."/>
            <person name="Antonio M."/>
            <person name="Oren A."/>
            <person name="Chaudhuri R.R."/>
            <person name="La Ragione R."/>
            <person name="Hildebrand F."/>
            <person name="Pallen M.J."/>
        </authorList>
    </citation>
    <scope>NUCLEOTIDE SEQUENCE</scope>
    <source>
        <strain evidence="7">ChiHcec3-11533</strain>
    </source>
</reference>
<dbReference type="InterPro" id="IPR050097">
    <property type="entry name" value="Ferredoxin-NADP_redctase_2"/>
</dbReference>
<evidence type="ECO:0000256" key="2">
    <source>
        <dbReference type="ARBA" id="ARBA00022827"/>
    </source>
</evidence>
<keyword evidence="2" id="KW-0274">FAD</keyword>
<dbReference type="InterPro" id="IPR036188">
    <property type="entry name" value="FAD/NAD-bd_sf"/>
</dbReference>
<keyword evidence="5" id="KW-0676">Redox-active center</keyword>
<dbReference type="Pfam" id="PF07992">
    <property type="entry name" value="Pyr_redox_2"/>
    <property type="match status" value="1"/>
</dbReference>
<dbReference type="PRINTS" id="PR00368">
    <property type="entry name" value="FADPNR"/>
</dbReference>
<evidence type="ECO:0000256" key="1">
    <source>
        <dbReference type="ARBA" id="ARBA00022630"/>
    </source>
</evidence>
<keyword evidence="4" id="KW-1015">Disulfide bond</keyword>
<evidence type="ECO:0000259" key="6">
    <source>
        <dbReference type="Pfam" id="PF07992"/>
    </source>
</evidence>
<dbReference type="InterPro" id="IPR023753">
    <property type="entry name" value="FAD/NAD-binding_dom"/>
</dbReference>
<reference evidence="7" key="1">
    <citation type="submission" date="2020-10" db="EMBL/GenBank/DDBJ databases">
        <authorList>
            <person name="Gilroy R."/>
        </authorList>
    </citation>
    <scope>NUCLEOTIDE SEQUENCE</scope>
    <source>
        <strain evidence="7">ChiHcec3-11533</strain>
    </source>
</reference>
<proteinExistence type="predicted"/>
<protein>
    <submittedName>
        <fullName evidence="7">FAD-dependent oxidoreductase</fullName>
    </submittedName>
</protein>
<keyword evidence="1" id="KW-0285">Flavoprotein</keyword>
<dbReference type="AlphaFoldDB" id="A0A9D1LCC1"/>